<reference evidence="2" key="1">
    <citation type="submission" date="2020-03" db="EMBL/GenBank/DDBJ databases">
        <authorList>
            <person name="Weist P."/>
        </authorList>
    </citation>
    <scope>NUCLEOTIDE SEQUENCE</scope>
</reference>
<sequence length="81" mass="7857">MSGSGGLTSGLGCGVRPASGASVAAEPDMSTEDRVTLCPGLSAVSRGTTQAEAGIHRLPAGGKVKAPPLNALKKGGSVKLL</sequence>
<keyword evidence="3" id="KW-1185">Reference proteome</keyword>
<dbReference type="AlphaFoldDB" id="A0A9N7UG50"/>
<proteinExistence type="predicted"/>
<gene>
    <name evidence="2" type="ORF">PLEPLA_LOCUS18293</name>
</gene>
<evidence type="ECO:0000256" key="1">
    <source>
        <dbReference type="SAM" id="MobiDB-lite"/>
    </source>
</evidence>
<dbReference type="Proteomes" id="UP001153269">
    <property type="component" value="Unassembled WGS sequence"/>
</dbReference>
<feature type="region of interest" description="Disordered" evidence="1">
    <location>
        <begin position="1"/>
        <end position="32"/>
    </location>
</feature>
<name>A0A9N7UG50_PLEPL</name>
<accession>A0A9N7UG50</accession>
<dbReference type="EMBL" id="CADEAL010001224">
    <property type="protein sequence ID" value="CAB1430311.1"/>
    <property type="molecule type" value="Genomic_DNA"/>
</dbReference>
<evidence type="ECO:0000313" key="2">
    <source>
        <dbReference type="EMBL" id="CAB1430311.1"/>
    </source>
</evidence>
<protein>
    <submittedName>
        <fullName evidence="2">Uncharacterized protein</fullName>
    </submittedName>
</protein>
<evidence type="ECO:0000313" key="3">
    <source>
        <dbReference type="Proteomes" id="UP001153269"/>
    </source>
</evidence>
<organism evidence="2 3">
    <name type="scientific">Pleuronectes platessa</name>
    <name type="common">European plaice</name>
    <dbReference type="NCBI Taxonomy" id="8262"/>
    <lineage>
        <taxon>Eukaryota</taxon>
        <taxon>Metazoa</taxon>
        <taxon>Chordata</taxon>
        <taxon>Craniata</taxon>
        <taxon>Vertebrata</taxon>
        <taxon>Euteleostomi</taxon>
        <taxon>Actinopterygii</taxon>
        <taxon>Neopterygii</taxon>
        <taxon>Teleostei</taxon>
        <taxon>Neoteleostei</taxon>
        <taxon>Acanthomorphata</taxon>
        <taxon>Carangaria</taxon>
        <taxon>Pleuronectiformes</taxon>
        <taxon>Pleuronectoidei</taxon>
        <taxon>Pleuronectidae</taxon>
        <taxon>Pleuronectes</taxon>
    </lineage>
</organism>
<feature type="compositionally biased region" description="Gly residues" evidence="1">
    <location>
        <begin position="1"/>
        <end position="13"/>
    </location>
</feature>
<comment type="caution">
    <text evidence="2">The sequence shown here is derived from an EMBL/GenBank/DDBJ whole genome shotgun (WGS) entry which is preliminary data.</text>
</comment>